<dbReference type="InterPro" id="IPR001647">
    <property type="entry name" value="HTH_TetR"/>
</dbReference>
<dbReference type="GO" id="GO:0000976">
    <property type="term" value="F:transcription cis-regulatory region binding"/>
    <property type="evidence" value="ECO:0007669"/>
    <property type="project" value="TreeGrafter"/>
</dbReference>
<evidence type="ECO:0000256" key="1">
    <source>
        <dbReference type="ARBA" id="ARBA00023125"/>
    </source>
</evidence>
<comment type="caution">
    <text evidence="4">The sequence shown here is derived from an EMBL/GenBank/DDBJ whole genome shotgun (WGS) entry which is preliminary data.</text>
</comment>
<feature type="domain" description="HTH tetR-type" evidence="3">
    <location>
        <begin position="16"/>
        <end position="76"/>
    </location>
</feature>
<name>A0A5B1LGJ1_9ACTN</name>
<dbReference type="Pfam" id="PF00440">
    <property type="entry name" value="TetR_N"/>
    <property type="match status" value="1"/>
</dbReference>
<protein>
    <submittedName>
        <fullName evidence="4">TetR/AcrR family transcriptional regulator</fullName>
    </submittedName>
</protein>
<feature type="DNA-binding region" description="H-T-H motif" evidence="2">
    <location>
        <begin position="39"/>
        <end position="58"/>
    </location>
</feature>
<sequence length="217" mass="23720">MTERTYGGVSADQRRDQRRRRLLDAGAELVREHGLSGTSYRGVCRAAGLTERYFYESFASVDELLVALFEEEIATTVGVVMTAVASASGSPQDAVAAAVGSFVDQVSDDRLLSRFLVESAAHPVLRAHRRTTIATFSDLAVQTGQAFAREPISAEQDRRSRRASMIIAAGFNELLTEWIDGRVDATRDEIVADTVELYFAAIEHYGTVRSDTSAGHD</sequence>
<dbReference type="RefSeq" id="WP_149728662.1">
    <property type="nucleotide sequence ID" value="NZ_VUJV01000003.1"/>
</dbReference>
<proteinExistence type="predicted"/>
<dbReference type="InterPro" id="IPR050109">
    <property type="entry name" value="HTH-type_TetR-like_transc_reg"/>
</dbReference>
<dbReference type="Gene3D" id="1.10.357.10">
    <property type="entry name" value="Tetracycline Repressor, domain 2"/>
    <property type="match status" value="1"/>
</dbReference>
<dbReference type="InterPro" id="IPR009057">
    <property type="entry name" value="Homeodomain-like_sf"/>
</dbReference>
<dbReference type="SUPFAM" id="SSF46689">
    <property type="entry name" value="Homeodomain-like"/>
    <property type="match status" value="1"/>
</dbReference>
<gene>
    <name evidence="4" type="ORF">F0U44_12870</name>
</gene>
<organism evidence="4 5">
    <name type="scientific">Nocardioides humilatus</name>
    <dbReference type="NCBI Taxonomy" id="2607660"/>
    <lineage>
        <taxon>Bacteria</taxon>
        <taxon>Bacillati</taxon>
        <taxon>Actinomycetota</taxon>
        <taxon>Actinomycetes</taxon>
        <taxon>Propionibacteriales</taxon>
        <taxon>Nocardioidaceae</taxon>
        <taxon>Nocardioides</taxon>
    </lineage>
</organism>
<evidence type="ECO:0000313" key="5">
    <source>
        <dbReference type="Proteomes" id="UP000325003"/>
    </source>
</evidence>
<dbReference type="AlphaFoldDB" id="A0A5B1LGJ1"/>
<reference evidence="4 5" key="1">
    <citation type="submission" date="2019-09" db="EMBL/GenBank/DDBJ databases">
        <title>Nocardioides panacisoli sp. nov., isolated from the soil of a ginseng field.</title>
        <authorList>
            <person name="Cho C."/>
        </authorList>
    </citation>
    <scope>NUCLEOTIDE SEQUENCE [LARGE SCALE GENOMIC DNA]</scope>
    <source>
        <strain evidence="4 5">BN130099</strain>
    </source>
</reference>
<dbReference type="EMBL" id="VUJV01000003">
    <property type="protein sequence ID" value="KAA1419328.1"/>
    <property type="molecule type" value="Genomic_DNA"/>
</dbReference>
<keyword evidence="5" id="KW-1185">Reference proteome</keyword>
<dbReference type="PANTHER" id="PTHR30055">
    <property type="entry name" value="HTH-TYPE TRANSCRIPTIONAL REGULATOR RUTR"/>
    <property type="match status" value="1"/>
</dbReference>
<dbReference type="GO" id="GO:0003700">
    <property type="term" value="F:DNA-binding transcription factor activity"/>
    <property type="evidence" value="ECO:0007669"/>
    <property type="project" value="TreeGrafter"/>
</dbReference>
<evidence type="ECO:0000256" key="2">
    <source>
        <dbReference type="PROSITE-ProRule" id="PRU00335"/>
    </source>
</evidence>
<dbReference type="PROSITE" id="PS50977">
    <property type="entry name" value="HTH_TETR_2"/>
    <property type="match status" value="1"/>
</dbReference>
<evidence type="ECO:0000313" key="4">
    <source>
        <dbReference type="EMBL" id="KAA1419328.1"/>
    </source>
</evidence>
<reference evidence="4 5" key="2">
    <citation type="submission" date="2019-09" db="EMBL/GenBank/DDBJ databases">
        <authorList>
            <person name="Jin C."/>
        </authorList>
    </citation>
    <scope>NUCLEOTIDE SEQUENCE [LARGE SCALE GENOMIC DNA]</scope>
    <source>
        <strain evidence="4 5">BN130099</strain>
    </source>
</reference>
<dbReference type="PANTHER" id="PTHR30055:SF226">
    <property type="entry name" value="HTH-TYPE TRANSCRIPTIONAL REGULATOR PKSA"/>
    <property type="match status" value="1"/>
</dbReference>
<accession>A0A5B1LGJ1</accession>
<evidence type="ECO:0000259" key="3">
    <source>
        <dbReference type="PROSITE" id="PS50977"/>
    </source>
</evidence>
<dbReference type="Proteomes" id="UP000325003">
    <property type="component" value="Unassembled WGS sequence"/>
</dbReference>
<keyword evidence="1 2" id="KW-0238">DNA-binding</keyword>